<dbReference type="Pfam" id="PF06718">
    <property type="entry name" value="DUF1203"/>
    <property type="match status" value="1"/>
</dbReference>
<evidence type="ECO:0000313" key="2">
    <source>
        <dbReference type="Proteomes" id="UP000730739"/>
    </source>
</evidence>
<dbReference type="EMBL" id="JAGILA010000008">
    <property type="protein sequence ID" value="MBP2238473.1"/>
    <property type="molecule type" value="Genomic_DNA"/>
</dbReference>
<gene>
    <name evidence="1" type="ORF">J2Z31_005010</name>
</gene>
<dbReference type="RefSeq" id="WP_209605538.1">
    <property type="nucleotide sequence ID" value="NZ_JAGILA010000008.1"/>
</dbReference>
<name>A0ABS4R6G5_9HYPH</name>
<accession>A0ABS4R6G5</accession>
<protein>
    <recommendedName>
        <fullName evidence="3">DUF1203 domain-containing protein</fullName>
    </recommendedName>
</protein>
<proteinExistence type="predicted"/>
<organism evidence="1 2">
    <name type="scientific">Sinorhizobium kostiense</name>
    <dbReference type="NCBI Taxonomy" id="76747"/>
    <lineage>
        <taxon>Bacteria</taxon>
        <taxon>Pseudomonadati</taxon>
        <taxon>Pseudomonadota</taxon>
        <taxon>Alphaproteobacteria</taxon>
        <taxon>Hyphomicrobiales</taxon>
        <taxon>Rhizobiaceae</taxon>
        <taxon>Sinorhizobium/Ensifer group</taxon>
        <taxon>Sinorhizobium</taxon>
    </lineage>
</organism>
<comment type="caution">
    <text evidence="1">The sequence shown here is derived from an EMBL/GenBank/DDBJ whole genome shotgun (WGS) entry which is preliminary data.</text>
</comment>
<dbReference type="PIRSF" id="PIRSF034110">
    <property type="entry name" value="DUF1203"/>
    <property type="match status" value="1"/>
</dbReference>
<sequence>MTLRYIAMPDDVAEQLQQGGHDAYGNRPEQNISDGDGVPCRHCLRNVEHGEPYLVLAYRPFSSAQPYAETGPIFLHADKCPAPDGNARPAILTASTEYLLRGYGADERIVYGTGGVVPQARIEERAEELLTRPDVAFVHVRSAKYNCYQCRIEMRVL</sequence>
<dbReference type="Proteomes" id="UP000730739">
    <property type="component" value="Unassembled WGS sequence"/>
</dbReference>
<evidence type="ECO:0000313" key="1">
    <source>
        <dbReference type="EMBL" id="MBP2238473.1"/>
    </source>
</evidence>
<dbReference type="InterPro" id="IPR009593">
    <property type="entry name" value="DUF1203"/>
</dbReference>
<keyword evidence="2" id="KW-1185">Reference proteome</keyword>
<reference evidence="1 2" key="1">
    <citation type="submission" date="2021-03" db="EMBL/GenBank/DDBJ databases">
        <title>Genomic Encyclopedia of Type Strains, Phase IV (KMG-IV): sequencing the most valuable type-strain genomes for metagenomic binning, comparative biology and taxonomic classification.</title>
        <authorList>
            <person name="Goeker M."/>
        </authorList>
    </citation>
    <scope>NUCLEOTIDE SEQUENCE [LARGE SCALE GENOMIC DNA]</scope>
    <source>
        <strain evidence="1 2">DSM 13372</strain>
    </source>
</reference>
<evidence type="ECO:0008006" key="3">
    <source>
        <dbReference type="Google" id="ProtNLM"/>
    </source>
</evidence>